<keyword evidence="1" id="KW-0812">Transmembrane</keyword>
<sequence length="79" mass="8840">MTLVISLAVIVLMAAVVVFAIYALDARRDERIVDFTFSNAVPNLHERHADQVDHPDRVHAGHRHHVLHLHGPWGGGRHA</sequence>
<feature type="transmembrane region" description="Helical" evidence="1">
    <location>
        <begin position="6"/>
        <end position="24"/>
    </location>
</feature>
<dbReference type="Proteomes" id="UP000556436">
    <property type="component" value="Unassembled WGS sequence"/>
</dbReference>
<protein>
    <submittedName>
        <fullName evidence="2">Uncharacterized protein</fullName>
    </submittedName>
</protein>
<reference evidence="2 3" key="1">
    <citation type="submission" date="2020-08" db="EMBL/GenBank/DDBJ databases">
        <title>Genomic Encyclopedia of Type Strains, Phase III (KMG-III): the genomes of soil and plant-associated and newly described type strains.</title>
        <authorList>
            <person name="Whitman W."/>
        </authorList>
    </citation>
    <scope>NUCLEOTIDE SEQUENCE [LARGE SCALE GENOMIC DNA]</scope>
    <source>
        <strain evidence="2 3">CECT 3265</strain>
    </source>
</reference>
<dbReference type="AlphaFoldDB" id="A0A7W7PED7"/>
<evidence type="ECO:0000313" key="3">
    <source>
        <dbReference type="Proteomes" id="UP000556436"/>
    </source>
</evidence>
<keyword evidence="1" id="KW-0472">Membrane</keyword>
<evidence type="ECO:0000256" key="1">
    <source>
        <dbReference type="SAM" id="Phobius"/>
    </source>
</evidence>
<dbReference type="EMBL" id="JACHJG010000005">
    <property type="protein sequence ID" value="MBB4886954.1"/>
    <property type="molecule type" value="Genomic_DNA"/>
</dbReference>
<name>A0A7W7PED7_STRNE</name>
<keyword evidence="1" id="KW-1133">Transmembrane helix</keyword>
<proteinExistence type="predicted"/>
<accession>A0A7W7PED7</accession>
<evidence type="ECO:0000313" key="2">
    <source>
        <dbReference type="EMBL" id="MBB4886954.1"/>
    </source>
</evidence>
<keyword evidence="3" id="KW-1185">Reference proteome</keyword>
<comment type="caution">
    <text evidence="2">The sequence shown here is derived from an EMBL/GenBank/DDBJ whole genome shotgun (WGS) entry which is preliminary data.</text>
</comment>
<organism evidence="2 3">
    <name type="scientific">Streptomyces netropsis</name>
    <name type="common">Streptoverticillium netropsis</name>
    <dbReference type="NCBI Taxonomy" id="55404"/>
    <lineage>
        <taxon>Bacteria</taxon>
        <taxon>Bacillati</taxon>
        <taxon>Actinomycetota</taxon>
        <taxon>Actinomycetes</taxon>
        <taxon>Kitasatosporales</taxon>
        <taxon>Streptomycetaceae</taxon>
        <taxon>Streptomyces</taxon>
    </lineage>
</organism>
<dbReference type="RefSeq" id="WP_184733986.1">
    <property type="nucleotide sequence ID" value="NZ_BMRW01000005.1"/>
</dbReference>
<gene>
    <name evidence="2" type="ORF">FHS38_002999</name>
</gene>